<comment type="caution">
    <text evidence="8">The sequence shown here is derived from an EMBL/GenBank/DDBJ whole genome shotgun (WGS) entry which is preliminary data.</text>
</comment>
<evidence type="ECO:0000256" key="5">
    <source>
        <dbReference type="ARBA" id="ARBA00048542"/>
    </source>
</evidence>
<sequence>MTLFRLDTSIRTEGSVSREVADSVERAWLAAHPGSAVVRRDLASHPLPADAWARAATAGMTPPEGRTPEQKAAVVLAAELADELLAADAAVIGSPLYNYGVSQHLKTWIDLLIADPRLGPGQQPLAGRPLALVVARGGGYGPGTPREGWDHATPWLQRIFGDSFGMDVRVVVAELTLAEVNPAMADLRDMAAQSRSDAHALAEAAGRDFAGRALAASA</sequence>
<dbReference type="InterPro" id="IPR029039">
    <property type="entry name" value="Flavoprotein-like_sf"/>
</dbReference>
<comment type="caution">
    <text evidence="6">Lacks conserved residue(s) required for the propagation of feature annotation.</text>
</comment>
<evidence type="ECO:0000256" key="3">
    <source>
        <dbReference type="ARBA" id="ARBA00023002"/>
    </source>
</evidence>
<comment type="catalytic activity">
    <reaction evidence="6">
        <text>2 a quinone + NADH + H(+) = 2 a 1,4-benzosemiquinone + NAD(+)</text>
        <dbReference type="Rhea" id="RHEA:65952"/>
        <dbReference type="ChEBI" id="CHEBI:15378"/>
        <dbReference type="ChEBI" id="CHEBI:57540"/>
        <dbReference type="ChEBI" id="CHEBI:57945"/>
        <dbReference type="ChEBI" id="CHEBI:132124"/>
        <dbReference type="ChEBI" id="CHEBI:134225"/>
    </reaction>
</comment>
<comment type="catalytic activity">
    <reaction evidence="5">
        <text>N,N-dimethyl-1,4-phenylenediamine + anthranilate + 2 NAD(+) = 2-(4-dimethylaminophenyl)diazenylbenzoate + 2 NADH + 2 H(+)</text>
        <dbReference type="Rhea" id="RHEA:55872"/>
        <dbReference type="ChEBI" id="CHEBI:15378"/>
        <dbReference type="ChEBI" id="CHEBI:15783"/>
        <dbReference type="ChEBI" id="CHEBI:16567"/>
        <dbReference type="ChEBI" id="CHEBI:57540"/>
        <dbReference type="ChEBI" id="CHEBI:57945"/>
        <dbReference type="ChEBI" id="CHEBI:71579"/>
        <dbReference type="EC" id="1.7.1.17"/>
    </reaction>
    <physiologicalReaction direction="right-to-left" evidence="5">
        <dbReference type="Rhea" id="RHEA:55874"/>
    </physiologicalReaction>
</comment>
<keyword evidence="1 6" id="KW-0285">Flavoprotein</keyword>
<proteinExistence type="inferred from homology"/>
<dbReference type="PANTHER" id="PTHR43741:SF4">
    <property type="entry name" value="FMN-DEPENDENT NADH:QUINONE OXIDOREDUCTASE"/>
    <property type="match status" value="1"/>
</dbReference>
<dbReference type="Pfam" id="PF02525">
    <property type="entry name" value="Flavodoxin_2"/>
    <property type="match status" value="1"/>
</dbReference>
<dbReference type="EMBL" id="JAAXLA010000037">
    <property type="protein sequence ID" value="NMH99516.1"/>
    <property type="molecule type" value="Genomic_DNA"/>
</dbReference>
<feature type="binding site" evidence="6">
    <location>
        <begin position="15"/>
        <end position="17"/>
    </location>
    <ligand>
        <name>FMN</name>
        <dbReference type="ChEBI" id="CHEBI:58210"/>
    </ligand>
</feature>
<comment type="function">
    <text evidence="6">Also exhibits azoreductase activity. Catalyzes the reductive cleavage of the azo bond in aromatic azo compounds to the corresponding amines.</text>
</comment>
<comment type="similarity">
    <text evidence="6">Belongs to the azoreductase type 1 family.</text>
</comment>
<dbReference type="EC" id="1.6.5.-" evidence="6"/>
<keyword evidence="3 6" id="KW-0560">Oxidoreductase</keyword>
<dbReference type="HAMAP" id="MF_01216">
    <property type="entry name" value="Azoreductase_type1"/>
    <property type="match status" value="1"/>
</dbReference>
<dbReference type="RefSeq" id="WP_169383000.1">
    <property type="nucleotide sequence ID" value="NZ_JAAXLA010000037.1"/>
</dbReference>
<keyword evidence="4 6" id="KW-0520">NAD</keyword>
<accession>A0ABX1SD79</accession>
<evidence type="ECO:0000313" key="9">
    <source>
        <dbReference type="Proteomes" id="UP000820669"/>
    </source>
</evidence>
<reference evidence="8 9" key="1">
    <citation type="submission" date="2020-04" db="EMBL/GenBank/DDBJ databases">
        <authorList>
            <person name="Klaysubun C."/>
            <person name="Duangmal K."/>
            <person name="Lipun K."/>
        </authorList>
    </citation>
    <scope>NUCLEOTIDE SEQUENCE [LARGE SCALE GENOMIC DNA]</scope>
    <source>
        <strain evidence="8 9">K10HN5</strain>
    </source>
</reference>
<gene>
    <name evidence="6" type="primary">azoR</name>
    <name evidence="8" type="ORF">HF526_19670</name>
</gene>
<feature type="binding site" evidence="6">
    <location>
        <position position="9"/>
    </location>
    <ligand>
        <name>FMN</name>
        <dbReference type="ChEBI" id="CHEBI:58210"/>
    </ligand>
</feature>
<dbReference type="InterPro" id="IPR050104">
    <property type="entry name" value="FMN-dep_NADH:Q_OxRdtase_AzoR1"/>
</dbReference>
<evidence type="ECO:0000259" key="7">
    <source>
        <dbReference type="Pfam" id="PF02525"/>
    </source>
</evidence>
<feature type="domain" description="Flavodoxin-like fold" evidence="7">
    <location>
        <begin position="1"/>
        <end position="193"/>
    </location>
</feature>
<dbReference type="InterPro" id="IPR023048">
    <property type="entry name" value="NADH:quinone_OxRdtase_FMN_depd"/>
</dbReference>
<evidence type="ECO:0000256" key="1">
    <source>
        <dbReference type="ARBA" id="ARBA00022630"/>
    </source>
</evidence>
<protein>
    <recommendedName>
        <fullName evidence="6">FMN dependent NADH:quinone oxidoreductase</fullName>
        <ecNumber evidence="6">1.6.5.-</ecNumber>
    </recommendedName>
    <alternativeName>
        <fullName evidence="6">Azo-dye reductase</fullName>
    </alternativeName>
    <alternativeName>
        <fullName evidence="6">FMN-dependent NADH-azo compound oxidoreductase</fullName>
    </alternativeName>
    <alternativeName>
        <fullName evidence="6">FMN-dependent NADH-azoreductase</fullName>
        <ecNumber evidence="6">1.7.1.17</ecNumber>
    </alternativeName>
</protein>
<dbReference type="SUPFAM" id="SSF52218">
    <property type="entry name" value="Flavoproteins"/>
    <property type="match status" value="1"/>
</dbReference>
<dbReference type="Gene3D" id="3.40.50.360">
    <property type="match status" value="1"/>
</dbReference>
<name>A0ABX1SD79_9PSEU</name>
<organism evidence="8 9">
    <name type="scientific">Pseudonocardia acidicola</name>
    <dbReference type="NCBI Taxonomy" id="2724939"/>
    <lineage>
        <taxon>Bacteria</taxon>
        <taxon>Bacillati</taxon>
        <taxon>Actinomycetota</taxon>
        <taxon>Actinomycetes</taxon>
        <taxon>Pseudonocardiales</taxon>
        <taxon>Pseudonocardiaceae</taxon>
        <taxon>Pseudonocardia</taxon>
    </lineage>
</organism>
<evidence type="ECO:0000313" key="8">
    <source>
        <dbReference type="EMBL" id="NMH99516.1"/>
    </source>
</evidence>
<keyword evidence="2 6" id="KW-0288">FMN</keyword>
<comment type="subunit">
    <text evidence="6">Homodimer.</text>
</comment>
<keyword evidence="9" id="KW-1185">Reference proteome</keyword>
<evidence type="ECO:0000256" key="4">
    <source>
        <dbReference type="ARBA" id="ARBA00023027"/>
    </source>
</evidence>
<dbReference type="PANTHER" id="PTHR43741">
    <property type="entry name" value="FMN-DEPENDENT NADH-AZOREDUCTASE 1"/>
    <property type="match status" value="1"/>
</dbReference>
<evidence type="ECO:0000256" key="2">
    <source>
        <dbReference type="ARBA" id="ARBA00022643"/>
    </source>
</evidence>
<comment type="function">
    <text evidence="6">Quinone reductase that provides resistance to thiol-specific stress caused by electrophilic quinones.</text>
</comment>
<comment type="cofactor">
    <cofactor evidence="6">
        <name>FMN</name>
        <dbReference type="ChEBI" id="CHEBI:58210"/>
    </cofactor>
    <text evidence="6">Binds 1 FMN per subunit.</text>
</comment>
<dbReference type="Proteomes" id="UP000820669">
    <property type="component" value="Unassembled WGS sequence"/>
</dbReference>
<dbReference type="EC" id="1.7.1.17" evidence="6"/>
<evidence type="ECO:0000256" key="6">
    <source>
        <dbReference type="HAMAP-Rule" id="MF_01216"/>
    </source>
</evidence>
<dbReference type="InterPro" id="IPR003680">
    <property type="entry name" value="Flavodoxin_fold"/>
</dbReference>